<dbReference type="EMBL" id="AJYA01000069">
    <property type="protein sequence ID" value="EIM73027.1"/>
    <property type="molecule type" value="Genomic_DNA"/>
</dbReference>
<dbReference type="AlphaFoldDB" id="I5BTX5"/>
<dbReference type="PANTHER" id="PTHR43214:SF43">
    <property type="entry name" value="TWO-COMPONENT RESPONSE REGULATOR"/>
    <property type="match status" value="1"/>
</dbReference>
<comment type="caution">
    <text evidence="5">The sequence shown here is derived from an EMBL/GenBank/DDBJ whole genome shotgun (WGS) entry which is preliminary data.</text>
</comment>
<keyword evidence="6" id="KW-1185">Reference proteome</keyword>
<dbReference type="InterPro" id="IPR039420">
    <property type="entry name" value="WalR-like"/>
</dbReference>
<dbReference type="Proteomes" id="UP000005551">
    <property type="component" value="Unassembled WGS sequence"/>
</dbReference>
<dbReference type="STRING" id="1189621.A3SI_18789"/>
<dbReference type="Pfam" id="PF00072">
    <property type="entry name" value="Response_reg"/>
    <property type="match status" value="1"/>
</dbReference>
<dbReference type="OrthoDB" id="1646880at2"/>
<dbReference type="InterPro" id="IPR001789">
    <property type="entry name" value="Sig_transdc_resp-reg_receiver"/>
</dbReference>
<name>I5BTX5_9BACT</name>
<feature type="domain" description="Response regulatory" evidence="4">
    <location>
        <begin position="6"/>
        <end position="121"/>
    </location>
</feature>
<dbReference type="GO" id="GO:0000160">
    <property type="term" value="P:phosphorelay signal transduction system"/>
    <property type="evidence" value="ECO:0007669"/>
    <property type="project" value="InterPro"/>
</dbReference>
<evidence type="ECO:0000313" key="5">
    <source>
        <dbReference type="EMBL" id="EIM73027.1"/>
    </source>
</evidence>
<dbReference type="Gene3D" id="3.40.50.2300">
    <property type="match status" value="1"/>
</dbReference>
<evidence type="ECO:0000256" key="2">
    <source>
        <dbReference type="PROSITE-ProRule" id="PRU00169"/>
    </source>
</evidence>
<dbReference type="PROSITE" id="PS50110">
    <property type="entry name" value="RESPONSE_REGULATORY"/>
    <property type="match status" value="1"/>
</dbReference>
<dbReference type="InterPro" id="IPR011006">
    <property type="entry name" value="CheY-like_superfamily"/>
</dbReference>
<dbReference type="Pfam" id="PF00196">
    <property type="entry name" value="GerE"/>
    <property type="match status" value="1"/>
</dbReference>
<dbReference type="PRINTS" id="PR00038">
    <property type="entry name" value="HTHLUXR"/>
</dbReference>
<proteinExistence type="predicted"/>
<dbReference type="InterPro" id="IPR016032">
    <property type="entry name" value="Sig_transdc_resp-reg_C-effctor"/>
</dbReference>
<dbReference type="SMART" id="SM00448">
    <property type="entry name" value="REC"/>
    <property type="match status" value="1"/>
</dbReference>
<evidence type="ECO:0000259" key="3">
    <source>
        <dbReference type="PROSITE" id="PS50043"/>
    </source>
</evidence>
<evidence type="ECO:0000256" key="1">
    <source>
        <dbReference type="ARBA" id="ARBA00023125"/>
    </source>
</evidence>
<feature type="domain" description="HTH luxR-type" evidence="3">
    <location>
        <begin position="128"/>
        <end position="193"/>
    </location>
</feature>
<evidence type="ECO:0000313" key="6">
    <source>
        <dbReference type="Proteomes" id="UP000005551"/>
    </source>
</evidence>
<keyword evidence="2" id="KW-0597">Phosphoprotein</keyword>
<dbReference type="CDD" id="cd17534">
    <property type="entry name" value="REC_DC-like"/>
    <property type="match status" value="1"/>
</dbReference>
<dbReference type="GO" id="GO:0006355">
    <property type="term" value="P:regulation of DNA-templated transcription"/>
    <property type="evidence" value="ECO:0007669"/>
    <property type="project" value="InterPro"/>
</dbReference>
<keyword evidence="1" id="KW-0238">DNA-binding</keyword>
<gene>
    <name evidence="5" type="ORF">A3SI_18789</name>
</gene>
<dbReference type="InterPro" id="IPR036388">
    <property type="entry name" value="WH-like_DNA-bd_sf"/>
</dbReference>
<accession>I5BTX5</accession>
<dbReference type="PROSITE" id="PS50043">
    <property type="entry name" value="HTH_LUXR_2"/>
    <property type="match status" value="1"/>
</dbReference>
<dbReference type="RefSeq" id="WP_009057335.1">
    <property type="nucleotide sequence ID" value="NZ_AJYA01000069.1"/>
</dbReference>
<reference evidence="5 6" key="1">
    <citation type="submission" date="2012-05" db="EMBL/GenBank/DDBJ databases">
        <title>Genome sequence of Nitritalea halalkaliphila LW7.</title>
        <authorList>
            <person name="Jangir P.K."/>
            <person name="Singh A."/>
            <person name="Shivaji S."/>
            <person name="Sharma R."/>
        </authorList>
    </citation>
    <scope>NUCLEOTIDE SEQUENCE [LARGE SCALE GENOMIC DNA]</scope>
    <source>
        <strain evidence="5 6">LW7</strain>
    </source>
</reference>
<dbReference type="SMART" id="SM00421">
    <property type="entry name" value="HTH_LUXR"/>
    <property type="match status" value="1"/>
</dbReference>
<dbReference type="SUPFAM" id="SSF52172">
    <property type="entry name" value="CheY-like"/>
    <property type="match status" value="1"/>
</dbReference>
<dbReference type="GO" id="GO:0003677">
    <property type="term" value="F:DNA binding"/>
    <property type="evidence" value="ECO:0007669"/>
    <property type="project" value="UniProtKB-KW"/>
</dbReference>
<protein>
    <submittedName>
        <fullName evidence="5">Two component transcriptional regulator, luxr family protein</fullName>
    </submittedName>
</protein>
<sequence length="197" mass="22367">MKEGIKILIIEDELLVAMDLEETLLRLGYQVVGAAHNVALAKKLLSEKRPDLVLCDVNLNDAIDGITLMSELRKQYTFIVIFLTAFHDNATLARAMEVGLSNYIVKPFQEPQLRVTLQMAIEQHRPKEQALRQLLSPKEIQVLELLYRGKSPQEIADELSNSYQTIATHTKSLRKKLCVKSSLDLVALVAKNRWFDP</sequence>
<dbReference type="CDD" id="cd06170">
    <property type="entry name" value="LuxR_C_like"/>
    <property type="match status" value="1"/>
</dbReference>
<evidence type="ECO:0000259" key="4">
    <source>
        <dbReference type="PROSITE" id="PS50110"/>
    </source>
</evidence>
<dbReference type="InterPro" id="IPR000792">
    <property type="entry name" value="Tscrpt_reg_LuxR_C"/>
</dbReference>
<dbReference type="SUPFAM" id="SSF46894">
    <property type="entry name" value="C-terminal effector domain of the bipartite response regulators"/>
    <property type="match status" value="1"/>
</dbReference>
<dbReference type="PANTHER" id="PTHR43214">
    <property type="entry name" value="TWO-COMPONENT RESPONSE REGULATOR"/>
    <property type="match status" value="1"/>
</dbReference>
<organism evidence="5 6">
    <name type="scientific">Nitritalea halalkaliphila LW7</name>
    <dbReference type="NCBI Taxonomy" id="1189621"/>
    <lineage>
        <taxon>Bacteria</taxon>
        <taxon>Pseudomonadati</taxon>
        <taxon>Bacteroidota</taxon>
        <taxon>Cytophagia</taxon>
        <taxon>Cytophagales</taxon>
        <taxon>Cyclobacteriaceae</taxon>
        <taxon>Nitritalea</taxon>
    </lineage>
</organism>
<feature type="modified residue" description="4-aspartylphosphate" evidence="2">
    <location>
        <position position="56"/>
    </location>
</feature>
<dbReference type="Gene3D" id="1.10.10.10">
    <property type="entry name" value="Winged helix-like DNA-binding domain superfamily/Winged helix DNA-binding domain"/>
    <property type="match status" value="1"/>
</dbReference>